<dbReference type="SUPFAM" id="SSF55052">
    <property type="entry name" value="CheY-binding domain of CheA"/>
    <property type="match status" value="1"/>
</dbReference>
<feature type="modified residue" description="Phosphohistidine" evidence="14">
    <location>
        <position position="44"/>
    </location>
</feature>
<dbReference type="InterPro" id="IPR037006">
    <property type="entry name" value="CheA-like_homodim_sf"/>
</dbReference>
<gene>
    <name evidence="19" type="ORF">EDC14_101870</name>
</gene>
<evidence type="ECO:0000256" key="15">
    <source>
        <dbReference type="SAM" id="MobiDB-lite"/>
    </source>
</evidence>
<keyword evidence="20" id="KW-1185">Reference proteome</keyword>
<feature type="domain" description="HPt" evidence="18">
    <location>
        <begin position="294"/>
        <end position="398"/>
    </location>
</feature>
<dbReference type="InterPro" id="IPR051315">
    <property type="entry name" value="Bact_Chemotaxis_CheA"/>
</dbReference>
<dbReference type="AlphaFoldDB" id="A0A4R1RFQ6"/>
<feature type="region of interest" description="Disordered" evidence="15">
    <location>
        <begin position="457"/>
        <end position="494"/>
    </location>
</feature>
<dbReference type="InterPro" id="IPR002545">
    <property type="entry name" value="CheW-lke_dom"/>
</dbReference>
<dbReference type="SMART" id="SM00073">
    <property type="entry name" value="HPT"/>
    <property type="match status" value="2"/>
</dbReference>
<dbReference type="InterPro" id="IPR004358">
    <property type="entry name" value="Sig_transdc_His_kin-like_C"/>
</dbReference>
<evidence type="ECO:0000259" key="17">
    <source>
        <dbReference type="PROSITE" id="PS50851"/>
    </source>
</evidence>
<evidence type="ECO:0000256" key="6">
    <source>
        <dbReference type="ARBA" id="ARBA00022500"/>
    </source>
</evidence>
<feature type="domain" description="CheW-like" evidence="17">
    <location>
        <begin position="746"/>
        <end position="880"/>
    </location>
</feature>
<comment type="catalytic activity">
    <reaction evidence="1">
        <text>ATP + protein L-histidine = ADP + protein N-phospho-L-histidine.</text>
        <dbReference type="EC" id="2.7.13.3"/>
    </reaction>
</comment>
<dbReference type="FunFam" id="3.30.565.10:FF:000016">
    <property type="entry name" value="Chemotaxis protein CheA, putative"/>
    <property type="match status" value="1"/>
</dbReference>
<evidence type="ECO:0000256" key="4">
    <source>
        <dbReference type="ARBA" id="ARBA00021495"/>
    </source>
</evidence>
<dbReference type="GO" id="GO:0005737">
    <property type="term" value="C:cytoplasm"/>
    <property type="evidence" value="ECO:0007669"/>
    <property type="project" value="InterPro"/>
</dbReference>
<dbReference type="SUPFAM" id="SSF55874">
    <property type="entry name" value="ATPase domain of HSP90 chaperone/DNA topoisomerase II/histidine kinase"/>
    <property type="match status" value="1"/>
</dbReference>
<dbReference type="InterPro" id="IPR035891">
    <property type="entry name" value="CheY-binding_CheA"/>
</dbReference>
<dbReference type="SMART" id="SM00260">
    <property type="entry name" value="CheW"/>
    <property type="match status" value="1"/>
</dbReference>
<keyword evidence="8" id="KW-0808">Transferase</keyword>
<dbReference type="Gene3D" id="1.20.120.160">
    <property type="entry name" value="HPT domain"/>
    <property type="match status" value="2"/>
</dbReference>
<evidence type="ECO:0000256" key="1">
    <source>
        <dbReference type="ARBA" id="ARBA00000085"/>
    </source>
</evidence>
<evidence type="ECO:0000256" key="14">
    <source>
        <dbReference type="PROSITE-ProRule" id="PRU00110"/>
    </source>
</evidence>
<dbReference type="Gene3D" id="2.30.30.40">
    <property type="entry name" value="SH3 Domains"/>
    <property type="match status" value="1"/>
</dbReference>
<comment type="function">
    <text evidence="13">Involved in the transmission of sensory signals from the chemoreceptors to the flagellar motors. CheA is autophosphorylated; it can transfer its phosphate group to either CheB or CheY.</text>
</comment>
<proteinExistence type="predicted"/>
<dbReference type="PANTHER" id="PTHR43395:SF10">
    <property type="entry name" value="CHEMOTAXIS PROTEIN CHEA"/>
    <property type="match status" value="1"/>
</dbReference>
<comment type="subcellular location">
    <subcellularLocation>
        <location evidence="2">Cytoplasm</location>
    </subcellularLocation>
</comment>
<keyword evidence="6" id="KW-0145">Chemotaxis</keyword>
<name>A0A4R1RFQ6_HYDET</name>
<dbReference type="Pfam" id="PF01584">
    <property type="entry name" value="CheW"/>
    <property type="match status" value="1"/>
</dbReference>
<dbReference type="Pfam" id="PF07194">
    <property type="entry name" value="P2"/>
    <property type="match status" value="1"/>
</dbReference>
<comment type="caution">
    <text evidence="19">The sequence shown here is derived from an EMBL/GenBank/DDBJ whole genome shotgun (WGS) entry which is preliminary data.</text>
</comment>
<dbReference type="GO" id="GO:0006935">
    <property type="term" value="P:chemotaxis"/>
    <property type="evidence" value="ECO:0007669"/>
    <property type="project" value="UniProtKB-KW"/>
</dbReference>
<evidence type="ECO:0000259" key="18">
    <source>
        <dbReference type="PROSITE" id="PS50894"/>
    </source>
</evidence>
<dbReference type="PROSITE" id="PS50894">
    <property type="entry name" value="HPT"/>
    <property type="match status" value="2"/>
</dbReference>
<feature type="domain" description="Histidine kinase" evidence="16">
    <location>
        <begin position="543"/>
        <end position="744"/>
    </location>
</feature>
<organism evidence="19 20">
    <name type="scientific">Hydrogenispora ethanolica</name>
    <dbReference type="NCBI Taxonomy" id="1082276"/>
    <lineage>
        <taxon>Bacteria</taxon>
        <taxon>Bacillati</taxon>
        <taxon>Bacillota</taxon>
        <taxon>Hydrogenispora</taxon>
    </lineage>
</organism>
<dbReference type="InterPro" id="IPR036097">
    <property type="entry name" value="HisK_dim/P_sf"/>
</dbReference>
<dbReference type="CDD" id="cd00088">
    <property type="entry name" value="HPT"/>
    <property type="match status" value="1"/>
</dbReference>
<keyword evidence="9" id="KW-0547">Nucleotide-binding</keyword>
<dbReference type="EMBL" id="SLUN01000018">
    <property type="protein sequence ID" value="TCL64771.1"/>
    <property type="molecule type" value="Genomic_DNA"/>
</dbReference>
<evidence type="ECO:0000256" key="9">
    <source>
        <dbReference type="ARBA" id="ARBA00022741"/>
    </source>
</evidence>
<keyword evidence="11" id="KW-0067">ATP-binding</keyword>
<evidence type="ECO:0000256" key="10">
    <source>
        <dbReference type="ARBA" id="ARBA00022777"/>
    </source>
</evidence>
<dbReference type="Proteomes" id="UP000295008">
    <property type="component" value="Unassembled WGS sequence"/>
</dbReference>
<keyword evidence="7 14" id="KW-0597">Phosphoprotein</keyword>
<dbReference type="RefSeq" id="WP_132015096.1">
    <property type="nucleotide sequence ID" value="NZ_SLUN01000018.1"/>
</dbReference>
<accession>A0A4R1RFQ6</accession>
<dbReference type="InterPro" id="IPR008207">
    <property type="entry name" value="Sig_transdc_His_kin_Hpt_dom"/>
</dbReference>
<evidence type="ECO:0000259" key="16">
    <source>
        <dbReference type="PROSITE" id="PS50109"/>
    </source>
</evidence>
<dbReference type="OrthoDB" id="2086399at2"/>
<dbReference type="PROSITE" id="PS50109">
    <property type="entry name" value="HIS_KIN"/>
    <property type="match status" value="1"/>
</dbReference>
<dbReference type="Pfam" id="PF02518">
    <property type="entry name" value="HATPase_c"/>
    <property type="match status" value="1"/>
</dbReference>
<keyword evidence="12" id="KW-0902">Two-component regulatory system</keyword>
<keyword evidence="10 19" id="KW-0418">Kinase</keyword>
<dbReference type="InterPro" id="IPR010808">
    <property type="entry name" value="CheA_P2-bd"/>
</dbReference>
<dbReference type="SUPFAM" id="SSF47384">
    <property type="entry name" value="Homodimeric domain of signal transducing histidine kinase"/>
    <property type="match status" value="1"/>
</dbReference>
<evidence type="ECO:0000256" key="7">
    <source>
        <dbReference type="ARBA" id="ARBA00022553"/>
    </source>
</evidence>
<dbReference type="SUPFAM" id="SSF50341">
    <property type="entry name" value="CheW-like"/>
    <property type="match status" value="1"/>
</dbReference>
<evidence type="ECO:0000256" key="5">
    <source>
        <dbReference type="ARBA" id="ARBA00022490"/>
    </source>
</evidence>
<feature type="domain" description="HPt" evidence="18">
    <location>
        <begin position="1"/>
        <end position="101"/>
    </location>
</feature>
<dbReference type="InterPro" id="IPR037052">
    <property type="entry name" value="CheA-like_P2_sf"/>
</dbReference>
<keyword evidence="5" id="KW-0963">Cytoplasm</keyword>
<dbReference type="InterPro" id="IPR036061">
    <property type="entry name" value="CheW-like_dom_sf"/>
</dbReference>
<dbReference type="Gene3D" id="3.30.70.1110">
    <property type="entry name" value="Histidine kinase CheA-like, P2 response regulator-binding domain"/>
    <property type="match status" value="1"/>
</dbReference>
<dbReference type="Pfam" id="PF02895">
    <property type="entry name" value="H-kinase_dim"/>
    <property type="match status" value="1"/>
</dbReference>
<dbReference type="PROSITE" id="PS50851">
    <property type="entry name" value="CHEW"/>
    <property type="match status" value="1"/>
</dbReference>
<dbReference type="InterPro" id="IPR005467">
    <property type="entry name" value="His_kinase_dom"/>
</dbReference>
<evidence type="ECO:0000256" key="3">
    <source>
        <dbReference type="ARBA" id="ARBA00012438"/>
    </source>
</evidence>
<dbReference type="PRINTS" id="PR00344">
    <property type="entry name" value="BCTRLSENSOR"/>
</dbReference>
<sequence length="880" mass="97735">MSELAEIFVGETREHLDILNDSLMELEKDPENKEIINEIFRVVHTMKGSSAMMGLMKMENMAHGMEDVLHDVRDGKLKVDAKLVELLFVCHDFLLNCLESVIQNGDEGDFKSDQIMKHLHEIIQANQQPLEMPQSGIEKPMFLDSPELIQQAQDLAAQGYSLYQVQITFKPETQLVSVRALIVYQILENQGVLLKADPEVPAVKEGNLLYEPEQLVVILASQSQDAAILQSLAIETEIIVSVQPLPANFGTIPSVNPFRLVTSQERKAEGTNESDEVDQLVAEIIDGPAGPAQVIEIDREFRADFLAEMQEYLGKIELSLSELAGPVGNAEILYRIYRLFHTIGGLAGFIGFGSVKKITDHTKRFLNQIRKAEHQTDQIVLERLLISGELIRQLITETSEQAGPELSKKIEQHLQDLESGTKGVSSAEAVIATANLQEPPAAKQFIKQEANRQPLLVPDASDEPSEGKGSPTEAPGQPARASEPNKRNGLNGISGTEFARIPTYKIDGMVDKIGELLILQAQIEQSALQRFNANDELVNKVLRMERLIKDLQSQSMSMRMVSLKATFQKINRVARDAINELGKNVNYLALGEDTEIDRGVAEKIQDPLLHMVKNSISHGIESEAERIQLGKPPQGEVKIQAYNKKGNIYIEISDDGRGLSLERILTKAIEKGLADPAKKYRDEEIVDFIFLPGFSTAEKVNHISGRGVGLDVVKTEMARIGGKIEVRNFPAKGCTFILKIPINFAALNGIIAEIFGYRCVIPTLNVKQIIQPRPEQWIFIKGKRAFFKVRDEVLPVVPIAKAFGVAEPDHLPENSLVIILEMDKHQKALPIAGISGRKEVVVKPLDREFKEQKFASGVSILGDGKLAMILDVENLFKIEN</sequence>
<evidence type="ECO:0000256" key="2">
    <source>
        <dbReference type="ARBA" id="ARBA00004496"/>
    </source>
</evidence>
<evidence type="ECO:0000256" key="8">
    <source>
        <dbReference type="ARBA" id="ARBA00022679"/>
    </source>
</evidence>
<dbReference type="SMART" id="SM00387">
    <property type="entry name" value="HATPase_c"/>
    <property type="match status" value="1"/>
</dbReference>
<dbReference type="PANTHER" id="PTHR43395">
    <property type="entry name" value="SENSOR HISTIDINE KINASE CHEA"/>
    <property type="match status" value="1"/>
</dbReference>
<evidence type="ECO:0000256" key="13">
    <source>
        <dbReference type="ARBA" id="ARBA00035100"/>
    </source>
</evidence>
<dbReference type="Pfam" id="PF01627">
    <property type="entry name" value="Hpt"/>
    <property type="match status" value="2"/>
</dbReference>
<dbReference type="InterPro" id="IPR003594">
    <property type="entry name" value="HATPase_dom"/>
</dbReference>
<dbReference type="InterPro" id="IPR004105">
    <property type="entry name" value="CheA-like_dim"/>
</dbReference>
<dbReference type="Gene3D" id="3.30.565.10">
    <property type="entry name" value="Histidine kinase-like ATPase, C-terminal domain"/>
    <property type="match status" value="1"/>
</dbReference>
<evidence type="ECO:0000256" key="12">
    <source>
        <dbReference type="ARBA" id="ARBA00023012"/>
    </source>
</evidence>
<dbReference type="EC" id="2.7.13.3" evidence="3"/>
<dbReference type="InterPro" id="IPR036890">
    <property type="entry name" value="HATPase_C_sf"/>
</dbReference>
<dbReference type="InterPro" id="IPR036641">
    <property type="entry name" value="HPT_dom_sf"/>
</dbReference>
<protein>
    <recommendedName>
        <fullName evidence="4">Chemotaxis protein CheA</fullName>
        <ecNumber evidence="3">2.7.13.3</ecNumber>
    </recommendedName>
</protein>
<reference evidence="19 20" key="1">
    <citation type="submission" date="2019-03" db="EMBL/GenBank/DDBJ databases">
        <title>Genomic Encyclopedia of Type Strains, Phase IV (KMG-IV): sequencing the most valuable type-strain genomes for metagenomic binning, comparative biology and taxonomic classification.</title>
        <authorList>
            <person name="Goeker M."/>
        </authorList>
    </citation>
    <scope>NUCLEOTIDE SEQUENCE [LARGE SCALE GENOMIC DNA]</scope>
    <source>
        <strain evidence="19 20">LX-B</strain>
    </source>
</reference>
<evidence type="ECO:0000313" key="19">
    <source>
        <dbReference type="EMBL" id="TCL64771.1"/>
    </source>
</evidence>
<feature type="modified residue" description="Phosphohistidine" evidence="14">
    <location>
        <position position="341"/>
    </location>
</feature>
<dbReference type="SUPFAM" id="SSF47226">
    <property type="entry name" value="Histidine-containing phosphotransfer domain, HPT domain"/>
    <property type="match status" value="2"/>
</dbReference>
<dbReference type="GO" id="GO:0000155">
    <property type="term" value="F:phosphorelay sensor kinase activity"/>
    <property type="evidence" value="ECO:0007669"/>
    <property type="project" value="InterPro"/>
</dbReference>
<dbReference type="Gene3D" id="1.10.287.560">
    <property type="entry name" value="Histidine kinase CheA-like, homodimeric domain"/>
    <property type="match status" value="1"/>
</dbReference>
<evidence type="ECO:0000256" key="11">
    <source>
        <dbReference type="ARBA" id="ARBA00022840"/>
    </source>
</evidence>
<dbReference type="SMART" id="SM01231">
    <property type="entry name" value="H-kinase_dim"/>
    <property type="match status" value="1"/>
</dbReference>
<evidence type="ECO:0000313" key="20">
    <source>
        <dbReference type="Proteomes" id="UP000295008"/>
    </source>
</evidence>
<dbReference type="GO" id="GO:0005524">
    <property type="term" value="F:ATP binding"/>
    <property type="evidence" value="ECO:0007669"/>
    <property type="project" value="UniProtKB-KW"/>
</dbReference>